<dbReference type="Proteomes" id="UP000242224">
    <property type="component" value="Unassembled WGS sequence"/>
</dbReference>
<dbReference type="PANTHER" id="PTHR43140">
    <property type="entry name" value="TYPE-1 RESTRICTION ENZYME ECOKI SPECIFICITY PROTEIN"/>
    <property type="match status" value="1"/>
</dbReference>
<protein>
    <recommendedName>
        <fullName evidence="5">Type I restriction modification DNA specificity domain-containing protein</fullName>
    </recommendedName>
</protein>
<dbReference type="PANTHER" id="PTHR43140:SF1">
    <property type="entry name" value="TYPE I RESTRICTION ENZYME ECOKI SPECIFICITY SUBUNIT"/>
    <property type="match status" value="1"/>
</dbReference>
<evidence type="ECO:0000256" key="1">
    <source>
        <dbReference type="ARBA" id="ARBA00022747"/>
    </source>
</evidence>
<organism evidence="3 4">
    <name type="scientific">Thioclava marina</name>
    <dbReference type="NCBI Taxonomy" id="1915077"/>
    <lineage>
        <taxon>Bacteria</taxon>
        <taxon>Pseudomonadati</taxon>
        <taxon>Pseudomonadota</taxon>
        <taxon>Alphaproteobacteria</taxon>
        <taxon>Rhodobacterales</taxon>
        <taxon>Paracoccaceae</taxon>
        <taxon>Thioclava</taxon>
    </lineage>
</organism>
<gene>
    <name evidence="3" type="ORF">BMG00_11045</name>
</gene>
<dbReference type="InterPro" id="IPR044946">
    <property type="entry name" value="Restrct_endonuc_typeI_TRD_sf"/>
</dbReference>
<reference evidence="3 4" key="1">
    <citation type="submission" date="2016-11" db="EMBL/GenBank/DDBJ databases">
        <title>A multilocus sequence analysis scheme for characterization of bacteria in the genus Thioclava.</title>
        <authorList>
            <person name="Liu Y."/>
            <person name="Shao Z."/>
        </authorList>
    </citation>
    <scope>NUCLEOTIDE SEQUENCE [LARGE SCALE GENOMIC DNA]</scope>
    <source>
        <strain evidence="3 4">11.10-0-13</strain>
    </source>
</reference>
<name>A0ABX3MJJ9_9RHOB</name>
<dbReference type="RefSeq" id="WP_078574382.1">
    <property type="nucleotide sequence ID" value="NZ_MPZS01000002.1"/>
</dbReference>
<proteinExistence type="predicted"/>
<dbReference type="SUPFAM" id="SSF116734">
    <property type="entry name" value="DNA methylase specificity domain"/>
    <property type="match status" value="2"/>
</dbReference>
<accession>A0ABX3MJJ9</accession>
<evidence type="ECO:0000313" key="4">
    <source>
        <dbReference type="Proteomes" id="UP000242224"/>
    </source>
</evidence>
<dbReference type="CDD" id="cd17261">
    <property type="entry name" value="RMtype1_S_EcoKI-TRD2-CR2_like"/>
    <property type="match status" value="1"/>
</dbReference>
<sequence length="433" mass="48782">MITLQERVHAAPKPDDWQLDKLHQVFRVRRGHKNAGMKEDNLLSLSYGRIIQKDIDTADGLLPENFEGYQIVEPGNIVLRLTDLQNDKRSLRQGLVTQRGIITSAYDAVEVQRDNDPRFWFYSLLALDLAKHYYSLGGGVRQSVKFADFPNDWVYRPDLATQRQIADFLDHETARIDLLIAKKQRLVALLGEKLQSKLEKSVYIDETKAVPFRRALINIEQGWSPDCETRPKEGDEWGVLKVGCVNGWSFTAAEHKTLPKDMPPRPELEVGDGDLLMSRANTPELVGSAAIVKNAESRLMLCDKLYRLRLDERLLSPSFALLALRSKKARLHYSSRANGASSSMQNISQETVRTLPVPLPSLEKQAKVVAEIELEKVHVSETTNAVNASVDRLKEYRSALITAAVTGQIDVQAYAKSGIPDRQLEAIQEEMQA</sequence>
<keyword evidence="2" id="KW-0238">DNA-binding</keyword>
<dbReference type="EMBL" id="MPZS01000002">
    <property type="protein sequence ID" value="OOY11636.1"/>
    <property type="molecule type" value="Genomic_DNA"/>
</dbReference>
<evidence type="ECO:0008006" key="5">
    <source>
        <dbReference type="Google" id="ProtNLM"/>
    </source>
</evidence>
<evidence type="ECO:0000313" key="3">
    <source>
        <dbReference type="EMBL" id="OOY11636.1"/>
    </source>
</evidence>
<dbReference type="Gene3D" id="3.90.220.20">
    <property type="entry name" value="DNA methylase specificity domains"/>
    <property type="match status" value="2"/>
</dbReference>
<evidence type="ECO:0000256" key="2">
    <source>
        <dbReference type="ARBA" id="ARBA00023125"/>
    </source>
</evidence>
<dbReference type="InterPro" id="IPR051212">
    <property type="entry name" value="Type-I_RE_S_subunit"/>
</dbReference>
<keyword evidence="1" id="KW-0680">Restriction system</keyword>
<keyword evidence="4" id="KW-1185">Reference proteome</keyword>
<comment type="caution">
    <text evidence="3">The sequence shown here is derived from an EMBL/GenBank/DDBJ whole genome shotgun (WGS) entry which is preliminary data.</text>
</comment>